<protein>
    <submittedName>
        <fullName evidence="3">Uncharacterized protein</fullName>
    </submittedName>
</protein>
<name>A0A6A6GMN5_9PEZI</name>
<evidence type="ECO:0000256" key="1">
    <source>
        <dbReference type="SAM" id="MobiDB-lite"/>
    </source>
</evidence>
<keyword evidence="2" id="KW-0732">Signal</keyword>
<feature type="compositionally biased region" description="Low complexity" evidence="1">
    <location>
        <begin position="112"/>
        <end position="126"/>
    </location>
</feature>
<accession>A0A6A6GMN5</accession>
<evidence type="ECO:0000313" key="3">
    <source>
        <dbReference type="EMBL" id="KAF2227005.1"/>
    </source>
</evidence>
<evidence type="ECO:0000256" key="2">
    <source>
        <dbReference type="SAM" id="SignalP"/>
    </source>
</evidence>
<proteinExistence type="predicted"/>
<dbReference type="Proteomes" id="UP000799538">
    <property type="component" value="Unassembled WGS sequence"/>
</dbReference>
<evidence type="ECO:0000313" key="4">
    <source>
        <dbReference type="Proteomes" id="UP000799538"/>
    </source>
</evidence>
<feature type="compositionally biased region" description="Pro residues" evidence="1">
    <location>
        <begin position="101"/>
        <end position="111"/>
    </location>
</feature>
<organism evidence="3 4">
    <name type="scientific">Elsinoe ampelina</name>
    <dbReference type="NCBI Taxonomy" id="302913"/>
    <lineage>
        <taxon>Eukaryota</taxon>
        <taxon>Fungi</taxon>
        <taxon>Dikarya</taxon>
        <taxon>Ascomycota</taxon>
        <taxon>Pezizomycotina</taxon>
        <taxon>Dothideomycetes</taxon>
        <taxon>Dothideomycetidae</taxon>
        <taxon>Myriangiales</taxon>
        <taxon>Elsinoaceae</taxon>
        <taxon>Elsinoe</taxon>
    </lineage>
</organism>
<sequence>MAGMHTLIPRLVAVLLHSVSSCPLCPARMDYSDGLIIKYMQEEKLTYTLSPPPSLPSLLVLHPSAQDPALPDNPAFKSFIVPSLRKQNDLPPLLSTKTPPASDPPFPPSPSLFPSSTSHPPAHVSHPPSPPLPRRRTSVIKPQSPDPCTPRQSLTRSGVRTLALIRPSIRTGPGLRSSVIVGDGRPSGIGLAVAFPCSPCRLRLRLPAGSCVGPARLWRGRRAPR</sequence>
<feature type="signal peptide" evidence="2">
    <location>
        <begin position="1"/>
        <end position="21"/>
    </location>
</feature>
<keyword evidence="4" id="KW-1185">Reference proteome</keyword>
<feature type="region of interest" description="Disordered" evidence="1">
    <location>
        <begin position="88"/>
        <end position="160"/>
    </location>
</feature>
<reference evidence="4" key="1">
    <citation type="journal article" date="2020" name="Stud. Mycol.">
        <title>101 Dothideomycetes genomes: A test case for predicting lifestyles and emergence of pathogens.</title>
        <authorList>
            <person name="Haridas S."/>
            <person name="Albert R."/>
            <person name="Binder M."/>
            <person name="Bloem J."/>
            <person name="LaButti K."/>
            <person name="Salamov A."/>
            <person name="Andreopoulos B."/>
            <person name="Baker S."/>
            <person name="Barry K."/>
            <person name="Bills G."/>
            <person name="Bluhm B."/>
            <person name="Cannon C."/>
            <person name="Castanera R."/>
            <person name="Culley D."/>
            <person name="Daum C."/>
            <person name="Ezra D."/>
            <person name="Gonzalez J."/>
            <person name="Henrissat B."/>
            <person name="Kuo A."/>
            <person name="Liang C."/>
            <person name="Lipzen A."/>
            <person name="Lutzoni F."/>
            <person name="Magnuson J."/>
            <person name="Mondo S."/>
            <person name="Nolan M."/>
            <person name="Ohm R."/>
            <person name="Pangilinan J."/>
            <person name="Park H.-J."/>
            <person name="Ramirez L."/>
            <person name="Alfaro M."/>
            <person name="Sun H."/>
            <person name="Tritt A."/>
            <person name="Yoshinaga Y."/>
            <person name="Zwiers L.-H."/>
            <person name="Turgeon B."/>
            <person name="Goodwin S."/>
            <person name="Spatafora J."/>
            <person name="Crous P."/>
            <person name="Grigoriev I."/>
        </authorList>
    </citation>
    <scope>NUCLEOTIDE SEQUENCE [LARGE SCALE GENOMIC DNA]</scope>
    <source>
        <strain evidence="4">CECT 20119</strain>
    </source>
</reference>
<dbReference type="AlphaFoldDB" id="A0A6A6GMN5"/>
<gene>
    <name evidence="3" type="ORF">BDZ85DRAFT_56936</name>
</gene>
<dbReference type="EMBL" id="ML992502">
    <property type="protein sequence ID" value="KAF2227005.1"/>
    <property type="molecule type" value="Genomic_DNA"/>
</dbReference>
<feature type="chain" id="PRO_5025629607" evidence="2">
    <location>
        <begin position="22"/>
        <end position="225"/>
    </location>
</feature>